<organism evidence="2 3">
    <name type="scientific">Smittium simulii</name>
    <dbReference type="NCBI Taxonomy" id="133385"/>
    <lineage>
        <taxon>Eukaryota</taxon>
        <taxon>Fungi</taxon>
        <taxon>Fungi incertae sedis</taxon>
        <taxon>Zoopagomycota</taxon>
        <taxon>Kickxellomycotina</taxon>
        <taxon>Harpellomycetes</taxon>
        <taxon>Harpellales</taxon>
        <taxon>Legeriomycetaceae</taxon>
        <taxon>Smittium</taxon>
    </lineage>
</organism>
<dbReference type="AlphaFoldDB" id="A0A2T9Y4R0"/>
<keyword evidence="3" id="KW-1185">Reference proteome</keyword>
<accession>A0A2T9Y4R0</accession>
<dbReference type="Proteomes" id="UP000245383">
    <property type="component" value="Unassembled WGS sequence"/>
</dbReference>
<evidence type="ECO:0000256" key="1">
    <source>
        <dbReference type="SAM" id="MobiDB-lite"/>
    </source>
</evidence>
<evidence type="ECO:0000313" key="2">
    <source>
        <dbReference type="EMBL" id="PVU87332.1"/>
    </source>
</evidence>
<reference evidence="2 3" key="1">
    <citation type="journal article" date="2018" name="MBio">
        <title>Comparative Genomics Reveals the Core Gene Toolbox for the Fungus-Insect Symbiosis.</title>
        <authorList>
            <person name="Wang Y."/>
            <person name="Stata M."/>
            <person name="Wang W."/>
            <person name="Stajich J.E."/>
            <person name="White M.M."/>
            <person name="Moncalvo J.M."/>
        </authorList>
    </citation>
    <scope>NUCLEOTIDE SEQUENCE [LARGE SCALE GENOMIC DNA]</scope>
    <source>
        <strain evidence="2 3">SWE-8-4</strain>
    </source>
</reference>
<feature type="compositionally biased region" description="Low complexity" evidence="1">
    <location>
        <begin position="21"/>
        <end position="46"/>
    </location>
</feature>
<feature type="region of interest" description="Disordered" evidence="1">
    <location>
        <begin position="20"/>
        <end position="107"/>
    </location>
</feature>
<feature type="compositionally biased region" description="Basic residues" evidence="1">
    <location>
        <begin position="68"/>
        <end position="77"/>
    </location>
</feature>
<dbReference type="EMBL" id="MBFR01000512">
    <property type="protein sequence ID" value="PVU87332.1"/>
    <property type="molecule type" value="Genomic_DNA"/>
</dbReference>
<sequence>MSNTNVFSNDGGFLKRFEKNTSGVSKTASSSGSATATGNSTTGAGRSENDRARHLSQRRYEFDELFRTRGRSSHAARNKQFFGFSVGSSGSGSKGYKNPGAGGTESLKQTSYSKALAEYKAQLLTDDSDMNRPLVK</sequence>
<name>A0A2T9Y4R0_9FUNG</name>
<protein>
    <submittedName>
        <fullName evidence="2">Uncharacterized protein</fullName>
    </submittedName>
</protein>
<evidence type="ECO:0000313" key="3">
    <source>
        <dbReference type="Proteomes" id="UP000245383"/>
    </source>
</evidence>
<gene>
    <name evidence="2" type="ORF">BB561_006381</name>
</gene>
<proteinExistence type="predicted"/>
<comment type="caution">
    <text evidence="2">The sequence shown here is derived from an EMBL/GenBank/DDBJ whole genome shotgun (WGS) entry which is preliminary data.</text>
</comment>
<feature type="compositionally biased region" description="Basic and acidic residues" evidence="1">
    <location>
        <begin position="47"/>
        <end position="67"/>
    </location>
</feature>